<dbReference type="Pfam" id="PF01545">
    <property type="entry name" value="Cation_efflux"/>
    <property type="match status" value="1"/>
</dbReference>
<evidence type="ECO:0000313" key="9">
    <source>
        <dbReference type="Proteomes" id="UP001322138"/>
    </source>
</evidence>
<dbReference type="EMBL" id="JAFFGZ010000009">
    <property type="protein sequence ID" value="KAK4639673.1"/>
    <property type="molecule type" value="Genomic_DNA"/>
</dbReference>
<accession>A0ABR0F8G1</accession>
<evidence type="ECO:0000256" key="2">
    <source>
        <dbReference type="ARBA" id="ARBA00022448"/>
    </source>
</evidence>
<dbReference type="Gene3D" id="1.20.1510.10">
    <property type="entry name" value="Cation efflux protein transmembrane domain"/>
    <property type="match status" value="1"/>
</dbReference>
<evidence type="ECO:0000256" key="5">
    <source>
        <dbReference type="ARBA" id="ARBA00023136"/>
    </source>
</evidence>
<comment type="subcellular location">
    <subcellularLocation>
        <location evidence="1">Membrane</location>
        <topology evidence="1">Multi-pass membrane protein</topology>
    </subcellularLocation>
</comment>
<dbReference type="PANTHER" id="PTHR43840">
    <property type="entry name" value="MITOCHONDRIAL METAL TRANSPORTER 1-RELATED"/>
    <property type="match status" value="1"/>
</dbReference>
<dbReference type="InterPro" id="IPR050291">
    <property type="entry name" value="CDF_Transporter"/>
</dbReference>
<keyword evidence="4" id="KW-1133">Transmembrane helix</keyword>
<dbReference type="InterPro" id="IPR058533">
    <property type="entry name" value="Cation_efflux_TM"/>
</dbReference>
<evidence type="ECO:0000256" key="6">
    <source>
        <dbReference type="SAM" id="MobiDB-lite"/>
    </source>
</evidence>
<dbReference type="PANTHER" id="PTHR43840:SF15">
    <property type="entry name" value="MITOCHONDRIAL METAL TRANSPORTER 1-RELATED"/>
    <property type="match status" value="1"/>
</dbReference>
<name>A0ABR0F8G1_9PEZI</name>
<evidence type="ECO:0000256" key="4">
    <source>
        <dbReference type="ARBA" id="ARBA00022989"/>
    </source>
</evidence>
<comment type="caution">
    <text evidence="8">The sequence shown here is derived from an EMBL/GenBank/DDBJ whole genome shotgun (WGS) entry which is preliminary data.</text>
</comment>
<evidence type="ECO:0000313" key="8">
    <source>
        <dbReference type="EMBL" id="KAK4639673.1"/>
    </source>
</evidence>
<evidence type="ECO:0000259" key="7">
    <source>
        <dbReference type="Pfam" id="PF01545"/>
    </source>
</evidence>
<feature type="region of interest" description="Disordered" evidence="6">
    <location>
        <begin position="85"/>
        <end position="131"/>
    </location>
</feature>
<dbReference type="Proteomes" id="UP001322138">
    <property type="component" value="Unassembled WGS sequence"/>
</dbReference>
<evidence type="ECO:0000256" key="3">
    <source>
        <dbReference type="ARBA" id="ARBA00022692"/>
    </source>
</evidence>
<feature type="compositionally biased region" description="Basic residues" evidence="6">
    <location>
        <begin position="113"/>
        <end position="131"/>
    </location>
</feature>
<feature type="compositionally biased region" description="Low complexity" evidence="6">
    <location>
        <begin position="93"/>
        <end position="104"/>
    </location>
</feature>
<feature type="region of interest" description="Disordered" evidence="6">
    <location>
        <begin position="470"/>
        <end position="503"/>
    </location>
</feature>
<dbReference type="GeneID" id="87902072"/>
<dbReference type="InterPro" id="IPR002524">
    <property type="entry name" value="Cation_efflux"/>
</dbReference>
<gene>
    <name evidence="8" type="primary">MMT2</name>
    <name evidence="8" type="ORF">QC761_710440</name>
</gene>
<dbReference type="SUPFAM" id="SSF160240">
    <property type="entry name" value="Cation efflux protein cytoplasmic domain-like"/>
    <property type="match status" value="1"/>
</dbReference>
<protein>
    <submittedName>
        <fullName evidence="8">Mitochondrial metal transporter</fullName>
    </submittedName>
</protein>
<dbReference type="SUPFAM" id="SSF161111">
    <property type="entry name" value="Cation efflux protein transmembrane domain-like"/>
    <property type="match status" value="1"/>
</dbReference>
<dbReference type="NCBIfam" id="TIGR01297">
    <property type="entry name" value="CDF"/>
    <property type="match status" value="1"/>
</dbReference>
<organism evidence="8 9">
    <name type="scientific">Podospora bellae-mahoneyi</name>
    <dbReference type="NCBI Taxonomy" id="2093777"/>
    <lineage>
        <taxon>Eukaryota</taxon>
        <taxon>Fungi</taxon>
        <taxon>Dikarya</taxon>
        <taxon>Ascomycota</taxon>
        <taxon>Pezizomycotina</taxon>
        <taxon>Sordariomycetes</taxon>
        <taxon>Sordariomycetidae</taxon>
        <taxon>Sordariales</taxon>
        <taxon>Podosporaceae</taxon>
        <taxon>Podospora</taxon>
    </lineage>
</organism>
<feature type="compositionally biased region" description="Basic and acidic residues" evidence="6">
    <location>
        <begin position="490"/>
        <end position="503"/>
    </location>
</feature>
<keyword evidence="5" id="KW-0472">Membrane</keyword>
<feature type="domain" description="Cation efflux protein transmembrane" evidence="7">
    <location>
        <begin position="151"/>
        <end position="372"/>
    </location>
</feature>
<dbReference type="RefSeq" id="XP_062728649.1">
    <property type="nucleotide sequence ID" value="XM_062882590.1"/>
</dbReference>
<proteinExistence type="predicted"/>
<dbReference type="Gene3D" id="3.30.70.1350">
    <property type="entry name" value="Cation efflux protein, cytoplasmic domain"/>
    <property type="match status" value="1"/>
</dbReference>
<dbReference type="InterPro" id="IPR036837">
    <property type="entry name" value="Cation_efflux_CTD_sf"/>
</dbReference>
<keyword evidence="3" id="KW-0812">Transmembrane</keyword>
<evidence type="ECO:0000256" key="1">
    <source>
        <dbReference type="ARBA" id="ARBA00004141"/>
    </source>
</evidence>
<keyword evidence="9" id="KW-1185">Reference proteome</keyword>
<reference evidence="8 9" key="1">
    <citation type="journal article" date="2023" name="bioRxiv">
        <title>High-quality genome assemblies of four members of thePodospora anserinaspecies complex.</title>
        <authorList>
            <person name="Ament-Velasquez S.L."/>
            <person name="Vogan A.A."/>
            <person name="Wallerman O."/>
            <person name="Hartmann F."/>
            <person name="Gautier V."/>
            <person name="Silar P."/>
            <person name="Giraud T."/>
            <person name="Johannesson H."/>
        </authorList>
    </citation>
    <scope>NUCLEOTIDE SEQUENCE [LARGE SCALE GENOMIC DNA]</scope>
    <source>
        <strain evidence="8 9">CBS 112042</strain>
    </source>
</reference>
<dbReference type="InterPro" id="IPR027469">
    <property type="entry name" value="Cation_efflux_TMD_sf"/>
</dbReference>
<keyword evidence="2" id="KW-0813">Transport</keyword>
<sequence>MLGCRPCPGLRICATTSPVAASSQLRLARQARSYHPPLLFQFSPRTHHPLRPPPPPLQRRVYYTALSPASRVAFSDRSLHPNSSFSTTDNYFSTTTRPTTSSSPPQSPLKMGQQHRTHAGHSHGHHHHHHHDNIYLTSQNKSDAGVRITRIGLYSNLGMAIAKGLGGYAFNSQSMIADAWHSLTDLASDVLTLATVSWSLRPPTANFPMGFGKVESLGSLGVSSMLLFGGIFMCMSSCETLYAHIMLDPAAAAEALSHGHGHHHHGHGHGHSHGGGAPSLHAAWLAAGTVAVKEWLYHATMKVARERKSSVLASNAVHHRVDSLTGIVTLLAILGANFLSNAAWLDPVGGLLISLLVIKAGLSNTLSALYELADRSIDEEVRSSIKSQVSKSIGELGESGNVELTDVSGVKSGQNYLVELELGVPGDWTVEQVRQVEEKVRERVGGKVRGVRRVRVRFVPTGLEGGRGLGEEFIAGEVNARSSPEPEEEGNGHDHGHEHKKEL</sequence>